<feature type="domain" description="Teneurin N-terminal" evidence="5">
    <location>
        <begin position="1"/>
        <end position="168"/>
    </location>
</feature>
<sequence length="201" mass="22106">MPPAFPCRHADGNAAATDRRVYNPGSPATQFTFRPLPPPPPPPHACTCARPAPYAHVTLQRSTMPTQSHHAREQGQGTEASSAVGQNDSSAQLNRNNWVLNSNIPLETRHFLFKHGSGSSTLLSAANQNYPLTSNTVYSPPPRPLPRSTFSRPMFTFNKPYKCCNWKCTALSATAVTVTLALLLTYVIGKLRWWAPQPQRS</sequence>
<comment type="caution">
    <text evidence="6">The sequence shown here is derived from an EMBL/GenBank/DDBJ whole genome shotgun (WGS) entry which is preliminary data.</text>
</comment>
<evidence type="ECO:0000259" key="5">
    <source>
        <dbReference type="PROSITE" id="PS51361"/>
    </source>
</evidence>
<dbReference type="InterPro" id="IPR009471">
    <property type="entry name" value="Ten_N"/>
</dbReference>
<dbReference type="PANTHER" id="PTHR11219:SF7">
    <property type="entry name" value="TENEURIN-1"/>
    <property type="match status" value="1"/>
</dbReference>
<proteinExistence type="predicted"/>
<evidence type="ECO:0000256" key="1">
    <source>
        <dbReference type="ARBA" id="ARBA00022536"/>
    </source>
</evidence>
<organism evidence="6 7">
    <name type="scientific">Coilia grayii</name>
    <name type="common">Gray's grenadier anchovy</name>
    <dbReference type="NCBI Taxonomy" id="363190"/>
    <lineage>
        <taxon>Eukaryota</taxon>
        <taxon>Metazoa</taxon>
        <taxon>Chordata</taxon>
        <taxon>Craniata</taxon>
        <taxon>Vertebrata</taxon>
        <taxon>Euteleostomi</taxon>
        <taxon>Actinopterygii</taxon>
        <taxon>Neopterygii</taxon>
        <taxon>Teleostei</taxon>
        <taxon>Clupei</taxon>
        <taxon>Clupeiformes</taxon>
        <taxon>Clupeoidei</taxon>
        <taxon>Engraulidae</taxon>
        <taxon>Coilinae</taxon>
        <taxon>Coilia</taxon>
    </lineage>
</organism>
<gene>
    <name evidence="6" type="ORF">ACEWY4_027281</name>
</gene>
<reference evidence="6 7" key="1">
    <citation type="submission" date="2024-09" db="EMBL/GenBank/DDBJ databases">
        <title>A chromosome-level genome assembly of Gray's grenadier anchovy, Coilia grayii.</title>
        <authorList>
            <person name="Fu Z."/>
        </authorList>
    </citation>
    <scope>NUCLEOTIDE SEQUENCE [LARGE SCALE GENOMIC DNA]</scope>
    <source>
        <strain evidence="6">G4</strain>
        <tissue evidence="6">Muscle</tissue>
    </source>
</reference>
<evidence type="ECO:0000256" key="2">
    <source>
        <dbReference type="ARBA" id="ARBA00022737"/>
    </source>
</evidence>
<keyword evidence="3" id="KW-1015">Disulfide bond</keyword>
<evidence type="ECO:0000313" key="6">
    <source>
        <dbReference type="EMBL" id="KAL2077777.1"/>
    </source>
</evidence>
<dbReference type="Proteomes" id="UP001591681">
    <property type="component" value="Unassembled WGS sequence"/>
</dbReference>
<keyword evidence="7" id="KW-1185">Reference proteome</keyword>
<keyword evidence="2" id="KW-0677">Repeat</keyword>
<evidence type="ECO:0000313" key="7">
    <source>
        <dbReference type="Proteomes" id="UP001591681"/>
    </source>
</evidence>
<dbReference type="PROSITE" id="PS51361">
    <property type="entry name" value="TENEURIN_N"/>
    <property type="match status" value="1"/>
</dbReference>
<dbReference type="EMBL" id="JBHFQA010000024">
    <property type="protein sequence ID" value="KAL2077777.1"/>
    <property type="molecule type" value="Genomic_DNA"/>
</dbReference>
<evidence type="ECO:0000256" key="4">
    <source>
        <dbReference type="SAM" id="MobiDB-lite"/>
    </source>
</evidence>
<name>A0ABD1IS40_9TELE</name>
<dbReference type="AlphaFoldDB" id="A0ABD1IS40"/>
<dbReference type="InterPro" id="IPR051216">
    <property type="entry name" value="Teneurin"/>
</dbReference>
<feature type="region of interest" description="Disordered" evidence="4">
    <location>
        <begin position="61"/>
        <end position="90"/>
    </location>
</feature>
<dbReference type="PANTHER" id="PTHR11219">
    <property type="entry name" value="TENEURIN AND N-ACETYLGLUCOSAMINE-1-PHOSPHODIESTER ALPHA-N-ACETYLGLUCOSAMINIDASE"/>
    <property type="match status" value="1"/>
</dbReference>
<feature type="compositionally biased region" description="Polar residues" evidence="4">
    <location>
        <begin position="75"/>
        <end position="90"/>
    </location>
</feature>
<evidence type="ECO:0000256" key="3">
    <source>
        <dbReference type="ARBA" id="ARBA00023157"/>
    </source>
</evidence>
<dbReference type="Pfam" id="PF06484">
    <property type="entry name" value="Ten_N"/>
    <property type="match status" value="1"/>
</dbReference>
<keyword evidence="1" id="KW-0245">EGF-like domain</keyword>
<protein>
    <recommendedName>
        <fullName evidence="5">Teneurin N-terminal domain-containing protein</fullName>
    </recommendedName>
</protein>
<accession>A0ABD1IS40</accession>